<comment type="caution">
    <text evidence="1">The sequence shown here is derived from an EMBL/GenBank/DDBJ whole genome shotgun (WGS) entry which is preliminary data.</text>
</comment>
<evidence type="ECO:0000313" key="1">
    <source>
        <dbReference type="EMBL" id="GAO29933.1"/>
    </source>
</evidence>
<organism evidence="1 2">
    <name type="scientific">Geofilum rubicundum JCM 15548</name>
    <dbReference type="NCBI Taxonomy" id="1236989"/>
    <lineage>
        <taxon>Bacteria</taxon>
        <taxon>Pseudomonadati</taxon>
        <taxon>Bacteroidota</taxon>
        <taxon>Bacteroidia</taxon>
        <taxon>Marinilabiliales</taxon>
        <taxon>Marinilabiliaceae</taxon>
        <taxon>Geofilum</taxon>
    </lineage>
</organism>
<proteinExistence type="predicted"/>
<sequence>MNEKVFRFTEIEFYYYHEPGHEDTYTHPHQRAAGEWRFHSQGFDLTLEGDEGTKDGGILIRGLYGPTSENDEATASYVNGPRKVLVKIFEAFGSAFEPGCIQLKEAAEWDVEVYKVFRHIPNKEKDRDFIDKPYRYLVNLDNLDIHKGLKGPIKEKMQRISL</sequence>
<gene>
    <name evidence="1" type="ORF">JCM15548_12168</name>
</gene>
<dbReference type="AlphaFoldDB" id="A0A0E9LXB9"/>
<dbReference type="EMBL" id="BAZW01000015">
    <property type="protein sequence ID" value="GAO29933.1"/>
    <property type="molecule type" value="Genomic_DNA"/>
</dbReference>
<protein>
    <submittedName>
        <fullName evidence="1">Uncharacterized protein</fullName>
    </submittedName>
</protein>
<evidence type="ECO:0000313" key="2">
    <source>
        <dbReference type="Proteomes" id="UP000032900"/>
    </source>
</evidence>
<keyword evidence="2" id="KW-1185">Reference proteome</keyword>
<dbReference type="STRING" id="1236989.JCM15548_12168"/>
<dbReference type="RefSeq" id="WP_062124579.1">
    <property type="nucleotide sequence ID" value="NZ_BAZW01000015.1"/>
</dbReference>
<dbReference type="OrthoDB" id="7871381at2"/>
<accession>A0A0E9LXB9</accession>
<reference evidence="1 2" key="1">
    <citation type="journal article" date="2015" name="Microbes Environ.">
        <title>Distribution and evolution of nitrogen fixation genes in the phylum bacteroidetes.</title>
        <authorList>
            <person name="Inoue J."/>
            <person name="Oshima K."/>
            <person name="Suda W."/>
            <person name="Sakamoto M."/>
            <person name="Iino T."/>
            <person name="Noda S."/>
            <person name="Hongoh Y."/>
            <person name="Hattori M."/>
            <person name="Ohkuma M."/>
        </authorList>
    </citation>
    <scope>NUCLEOTIDE SEQUENCE [LARGE SCALE GENOMIC DNA]</scope>
    <source>
        <strain evidence="1">JCM 15548</strain>
    </source>
</reference>
<name>A0A0E9LXB9_9BACT</name>
<dbReference type="Proteomes" id="UP000032900">
    <property type="component" value="Unassembled WGS sequence"/>
</dbReference>